<dbReference type="GO" id="GO:0005524">
    <property type="term" value="F:ATP binding"/>
    <property type="evidence" value="ECO:0007669"/>
    <property type="project" value="UniProtKB-KW"/>
</dbReference>
<dbReference type="FunFam" id="3.40.50.300:FF:000633">
    <property type="entry name" value="ABC transporter A family member 7"/>
    <property type="match status" value="1"/>
</dbReference>
<dbReference type="PANTHER" id="PTHR19229">
    <property type="entry name" value="ATP-BINDING CASSETTE TRANSPORTER SUBFAMILY A ABCA"/>
    <property type="match status" value="1"/>
</dbReference>
<keyword evidence="7 9" id="KW-0472">Membrane</keyword>
<keyword evidence="3 9" id="KW-0812">Transmembrane</keyword>
<evidence type="ECO:0000256" key="4">
    <source>
        <dbReference type="ARBA" id="ARBA00022741"/>
    </source>
</evidence>
<dbReference type="Pfam" id="PF00005">
    <property type="entry name" value="ABC_tran"/>
    <property type="match status" value="1"/>
</dbReference>
<sequence length="955" mass="106589">MGSANCLAQTNALFRKNLVIQRRNCRANCCLVCFPFLICLLFGGTQLIVLVATLSSRANSPGIDCSNCTASTAKSWIGNKVGGLDCPTECPLPIAPKWPPVLQLPLDSDHEDEDELGSLESTTNNLTDTSTRRAKHSPARFLVTGANRPFAESVMGNMLPKHDDGFKFAADISTLADFVLGTNGMSIIFRGANELAFDFDKYSHPFFLQSSCTANSKLSFPVQESRSNFTKDAECIEGSFLWRENSAVMNSELYRGYYQEDKETNKIASAYDLTSSDLNKFNLVVSYNSSHKGATQISISPLSSLSSSPIMLRVPRLLNLASNAYLQLRGTDTKMQFEFVKDMPRDQSEFTIDISFLVGKVVFVWMIMLLFPVILSNLVYEKQQKLRTIMKMHGLGDMTYWIISYCYFLFLSLLYMLFLVVFGSCAGIKLFKLSDYKVQFTVYFAYMNLQISFAFLMATYFSNVRTASVTAYLFTIGSGYLGEYLFRPIFEDMSLSRGWTTMMEFFPPFALYRIIYEFSPPPTPFYHTDFSGVHWGDLSDSKNGMKDILIIMAVEWATFLLLTFFLDEFGTLRNGIRKAVSVCRPNVDESSQASQKQTIQLQEFEYSVEMDRTDVLREREIVEQLLQESDICYSIICDNLKKVYHGKDGNAEKIAVTGLSLSMQRGQCFGILGPNGAGKTSLISMLTGFTKPTSGTAYINGMDIRLDMDKIYTGIGFCPQFDLLWETLTGREHLLFYGRLKNLRCAALDRAVEQSLKSVRLLDGGVADKRVAEYSGGMKRRLSVAISLIGDPKVVYMDEPSSGLDPTSRRALWNAVLSAKQNKAIILTTHSMEEAEALCDRIGIMVNGSLQCIGTSSELKAKYGGTYVLTVTTAAGEEEVVEQLVRSLCPAANRVYHISGTQKFEMPKQGLKISQVFQAMQHAKSWLNISAWGLSDATLEDAFIKVASESDISSV</sequence>
<dbReference type="SUPFAM" id="SSF52540">
    <property type="entry name" value="P-loop containing nucleoside triphosphate hydrolases"/>
    <property type="match status" value="1"/>
</dbReference>
<dbReference type="InterPro" id="IPR026082">
    <property type="entry name" value="ABCA"/>
</dbReference>
<dbReference type="InterPro" id="IPR017871">
    <property type="entry name" value="ABC_transporter-like_CS"/>
</dbReference>
<feature type="compositionally biased region" description="Polar residues" evidence="8">
    <location>
        <begin position="119"/>
        <end position="129"/>
    </location>
</feature>
<dbReference type="PANTHER" id="PTHR19229:SF213">
    <property type="entry name" value="ABC TRANSPORTER DOMAIN-CONTAINING PROTEIN"/>
    <property type="match status" value="1"/>
</dbReference>
<feature type="domain" description="ABC transporter" evidence="10">
    <location>
        <begin position="635"/>
        <end position="872"/>
    </location>
</feature>
<evidence type="ECO:0000256" key="2">
    <source>
        <dbReference type="ARBA" id="ARBA00008526"/>
    </source>
</evidence>
<protein>
    <recommendedName>
        <fullName evidence="10">ABC transporter domain-containing protein</fullName>
    </recommendedName>
</protein>
<name>A0ABC8VE94_9POAL</name>
<dbReference type="Proteomes" id="UP001497457">
    <property type="component" value="Chromosome 1b"/>
</dbReference>
<gene>
    <name evidence="11" type="ORF">URODEC1_LOCUS2591</name>
</gene>
<dbReference type="InterPro" id="IPR013525">
    <property type="entry name" value="ABC2_TM"/>
</dbReference>
<accession>A0ABC8VE94</accession>
<dbReference type="EMBL" id="OZ075111">
    <property type="protein sequence ID" value="CAL4889222.1"/>
    <property type="molecule type" value="Genomic_DNA"/>
</dbReference>
<evidence type="ECO:0000313" key="12">
    <source>
        <dbReference type="Proteomes" id="UP001497457"/>
    </source>
</evidence>
<dbReference type="InterPro" id="IPR003593">
    <property type="entry name" value="AAA+_ATPase"/>
</dbReference>
<dbReference type="GO" id="GO:0016020">
    <property type="term" value="C:membrane"/>
    <property type="evidence" value="ECO:0007669"/>
    <property type="project" value="UniProtKB-SubCell"/>
</dbReference>
<feature type="transmembrane region" description="Helical" evidence="9">
    <location>
        <begin position="400"/>
        <end position="423"/>
    </location>
</feature>
<evidence type="ECO:0000256" key="3">
    <source>
        <dbReference type="ARBA" id="ARBA00022692"/>
    </source>
</evidence>
<comment type="subcellular location">
    <subcellularLocation>
        <location evidence="1">Membrane</location>
        <topology evidence="1">Multi-pass membrane protein</topology>
    </subcellularLocation>
</comment>
<evidence type="ECO:0000256" key="9">
    <source>
        <dbReference type="SAM" id="Phobius"/>
    </source>
</evidence>
<reference evidence="11 12" key="2">
    <citation type="submission" date="2024-10" db="EMBL/GenBank/DDBJ databases">
        <authorList>
            <person name="Ryan C."/>
        </authorList>
    </citation>
    <scope>NUCLEOTIDE SEQUENCE [LARGE SCALE GENOMIC DNA]</scope>
</reference>
<dbReference type="PROSITE" id="PS00211">
    <property type="entry name" value="ABC_TRANSPORTER_1"/>
    <property type="match status" value="1"/>
</dbReference>
<dbReference type="SMART" id="SM00382">
    <property type="entry name" value="AAA"/>
    <property type="match status" value="1"/>
</dbReference>
<feature type="transmembrane region" description="Helical" evidence="9">
    <location>
        <begin position="548"/>
        <end position="566"/>
    </location>
</feature>
<feature type="transmembrane region" description="Helical" evidence="9">
    <location>
        <begin position="29"/>
        <end position="54"/>
    </location>
</feature>
<keyword evidence="6 9" id="KW-1133">Transmembrane helix</keyword>
<evidence type="ECO:0000256" key="5">
    <source>
        <dbReference type="ARBA" id="ARBA00022840"/>
    </source>
</evidence>
<reference evidence="12" key="1">
    <citation type="submission" date="2024-06" db="EMBL/GenBank/DDBJ databases">
        <authorList>
            <person name="Ryan C."/>
        </authorList>
    </citation>
    <scope>NUCLEOTIDE SEQUENCE [LARGE SCALE GENOMIC DNA]</scope>
</reference>
<organism evidence="11 12">
    <name type="scientific">Urochloa decumbens</name>
    <dbReference type="NCBI Taxonomy" id="240449"/>
    <lineage>
        <taxon>Eukaryota</taxon>
        <taxon>Viridiplantae</taxon>
        <taxon>Streptophyta</taxon>
        <taxon>Embryophyta</taxon>
        <taxon>Tracheophyta</taxon>
        <taxon>Spermatophyta</taxon>
        <taxon>Magnoliopsida</taxon>
        <taxon>Liliopsida</taxon>
        <taxon>Poales</taxon>
        <taxon>Poaceae</taxon>
        <taxon>PACMAD clade</taxon>
        <taxon>Panicoideae</taxon>
        <taxon>Panicodae</taxon>
        <taxon>Paniceae</taxon>
        <taxon>Melinidinae</taxon>
        <taxon>Urochloa</taxon>
    </lineage>
</organism>
<evidence type="ECO:0000256" key="8">
    <source>
        <dbReference type="SAM" id="MobiDB-lite"/>
    </source>
</evidence>
<dbReference type="CDD" id="cd03263">
    <property type="entry name" value="ABC_subfamily_A"/>
    <property type="match status" value="1"/>
</dbReference>
<dbReference type="PROSITE" id="PS50893">
    <property type="entry name" value="ABC_TRANSPORTER_2"/>
    <property type="match status" value="1"/>
</dbReference>
<feature type="region of interest" description="Disordered" evidence="8">
    <location>
        <begin position="109"/>
        <end position="132"/>
    </location>
</feature>
<proteinExistence type="inferred from homology"/>
<evidence type="ECO:0000313" key="11">
    <source>
        <dbReference type="EMBL" id="CAL4889222.1"/>
    </source>
</evidence>
<keyword evidence="12" id="KW-1185">Reference proteome</keyword>
<dbReference type="Pfam" id="PF12698">
    <property type="entry name" value="ABC2_membrane_3"/>
    <property type="match status" value="1"/>
</dbReference>
<evidence type="ECO:0000256" key="7">
    <source>
        <dbReference type="ARBA" id="ARBA00023136"/>
    </source>
</evidence>
<dbReference type="AlphaFoldDB" id="A0ABC8VE94"/>
<evidence type="ECO:0000259" key="10">
    <source>
        <dbReference type="PROSITE" id="PS50893"/>
    </source>
</evidence>
<feature type="transmembrane region" description="Helical" evidence="9">
    <location>
        <begin position="443"/>
        <end position="462"/>
    </location>
</feature>
<evidence type="ECO:0000256" key="6">
    <source>
        <dbReference type="ARBA" id="ARBA00022989"/>
    </source>
</evidence>
<evidence type="ECO:0000256" key="1">
    <source>
        <dbReference type="ARBA" id="ARBA00004141"/>
    </source>
</evidence>
<keyword evidence="4" id="KW-0547">Nucleotide-binding</keyword>
<dbReference type="InterPro" id="IPR027417">
    <property type="entry name" value="P-loop_NTPase"/>
</dbReference>
<dbReference type="Pfam" id="PF24526">
    <property type="entry name" value="ABCA12_C"/>
    <property type="match status" value="1"/>
</dbReference>
<dbReference type="Gene3D" id="3.40.50.300">
    <property type="entry name" value="P-loop containing nucleotide triphosphate hydrolases"/>
    <property type="match status" value="1"/>
</dbReference>
<feature type="transmembrane region" description="Helical" evidence="9">
    <location>
        <begin position="354"/>
        <end position="380"/>
    </location>
</feature>
<dbReference type="InterPro" id="IPR003439">
    <property type="entry name" value="ABC_transporter-like_ATP-bd"/>
</dbReference>
<comment type="similarity">
    <text evidence="2">Belongs to the ABC transporter superfamily. ABCA family. CPR flippase (TC 3.A.1.211) subfamily.</text>
</comment>
<keyword evidence="5" id="KW-0067">ATP-binding</keyword>